<dbReference type="EMBL" id="CP059693">
    <property type="protein sequence ID" value="WDE14292.1"/>
    <property type="molecule type" value="Genomic_DNA"/>
</dbReference>
<gene>
    <name evidence="1" type="ORF">H3N35_13240</name>
</gene>
<sequence>MANQSGGHKFASAGLGKNVSVLVALTTCARPALIAKNLPPLQSLLQHLPGFDLVLAIDGLSLLANRETLQLAQQLGVNCVIADFPEGVGVAKNRVVSLFGDYDFYFFIEDDVEVQSSELFTCHLNAYEKTGIHHFSLHEPSRLLEEEQPSFLLCEKGIKQKIRHALFGSAQVNFFSRQALVRVGGWHRRFSLLRRGGHTEHSYRIYHAGLIPAPFNYIDDLSNSCCWHNPPSIVSCAGHAVAANRLFEIENDLIRQQLGPQAWYARYPGRLCLFGQGEQDAYRYL</sequence>
<dbReference type="RefSeq" id="WP_274054846.1">
    <property type="nucleotide sequence ID" value="NZ_CP059693.1"/>
</dbReference>
<proteinExistence type="predicted"/>
<evidence type="ECO:0000313" key="2">
    <source>
        <dbReference type="Proteomes" id="UP001215231"/>
    </source>
</evidence>
<dbReference type="SUPFAM" id="SSF53448">
    <property type="entry name" value="Nucleotide-diphospho-sugar transferases"/>
    <property type="match status" value="1"/>
</dbReference>
<evidence type="ECO:0000313" key="1">
    <source>
        <dbReference type="EMBL" id="WDE14292.1"/>
    </source>
</evidence>
<name>A0ABY7VPK3_9GAMM</name>
<reference evidence="1 2" key="1">
    <citation type="journal article" date="2022" name="Mar. Drugs">
        <title>Bioassay-Guided Fractionation Leads to the Detection of Cholic Acid Generated by the Rare Thalassomonas sp.</title>
        <authorList>
            <person name="Pheiffer F."/>
            <person name="Schneider Y.K."/>
            <person name="Hansen E.H."/>
            <person name="Andersen J.H."/>
            <person name="Isaksson J."/>
            <person name="Busche T."/>
            <person name="R C."/>
            <person name="Kalinowski J."/>
            <person name="Zyl L.V."/>
            <person name="Trindade M."/>
        </authorList>
    </citation>
    <scope>NUCLEOTIDE SEQUENCE [LARGE SCALE GENOMIC DNA]</scope>
    <source>
        <strain evidence="1 2">A5K-61T</strain>
    </source>
</reference>
<dbReference type="InterPro" id="IPR029044">
    <property type="entry name" value="Nucleotide-diphossugar_trans"/>
</dbReference>
<evidence type="ECO:0008006" key="3">
    <source>
        <dbReference type="Google" id="ProtNLM"/>
    </source>
</evidence>
<organism evidence="1 2">
    <name type="scientific">Thalassomonas haliotis</name>
    <dbReference type="NCBI Taxonomy" id="485448"/>
    <lineage>
        <taxon>Bacteria</taxon>
        <taxon>Pseudomonadati</taxon>
        <taxon>Pseudomonadota</taxon>
        <taxon>Gammaproteobacteria</taxon>
        <taxon>Alteromonadales</taxon>
        <taxon>Colwelliaceae</taxon>
        <taxon>Thalassomonas</taxon>
    </lineage>
</organism>
<protein>
    <recommendedName>
        <fullName evidence="3">Glycosyltransferase 2-like domain-containing protein</fullName>
    </recommendedName>
</protein>
<dbReference type="Proteomes" id="UP001215231">
    <property type="component" value="Chromosome"/>
</dbReference>
<keyword evidence="2" id="KW-1185">Reference proteome</keyword>
<accession>A0ABY7VPK3</accession>